<evidence type="ECO:0000313" key="1">
    <source>
        <dbReference type="EMBL" id="EKN63815.1"/>
    </source>
</evidence>
<dbReference type="Proteomes" id="UP000006316">
    <property type="component" value="Unassembled WGS sequence"/>
</dbReference>
<dbReference type="EMBL" id="AJLS01000154">
    <property type="protein sequence ID" value="EKN63815.1"/>
    <property type="molecule type" value="Genomic_DNA"/>
</dbReference>
<accession>K6BY11</accession>
<sequence>MCPFFSQNGYVLNIVKMLLDKKRKNPFKEVVEMTLNILFFSITIKKRKMSFEEAAHQEMIEKLYEKNKERQASMFRIM</sequence>
<dbReference type="PATRIC" id="fig|1117379.3.peg.5010"/>
<dbReference type="Pfam" id="PF09501">
    <property type="entry name" value="Bac_small_YrzI"/>
    <property type="match status" value="1"/>
</dbReference>
<evidence type="ECO:0008006" key="3">
    <source>
        <dbReference type="Google" id="ProtNLM"/>
    </source>
</evidence>
<organism evidence="1 2">
    <name type="scientific">Neobacillus bataviensis LMG 21833</name>
    <dbReference type="NCBI Taxonomy" id="1117379"/>
    <lineage>
        <taxon>Bacteria</taxon>
        <taxon>Bacillati</taxon>
        <taxon>Bacillota</taxon>
        <taxon>Bacilli</taxon>
        <taxon>Bacillales</taxon>
        <taxon>Bacillaceae</taxon>
        <taxon>Neobacillus</taxon>
    </lineage>
</organism>
<dbReference type="AlphaFoldDB" id="K6BY11"/>
<dbReference type="eggNOG" id="ENOG5030DBP">
    <property type="taxonomic scope" value="Bacteria"/>
</dbReference>
<dbReference type="InterPro" id="IPR012655">
    <property type="entry name" value="YrzI"/>
</dbReference>
<comment type="caution">
    <text evidence="1">The sequence shown here is derived from an EMBL/GenBank/DDBJ whole genome shotgun (WGS) entry which is preliminary data.</text>
</comment>
<name>K6BY11_9BACI</name>
<protein>
    <recommendedName>
        <fullName evidence="3">YrzI family small protein</fullName>
    </recommendedName>
</protein>
<gene>
    <name evidence="1" type="ORF">BABA_24175</name>
</gene>
<keyword evidence="2" id="KW-1185">Reference proteome</keyword>
<evidence type="ECO:0000313" key="2">
    <source>
        <dbReference type="Proteomes" id="UP000006316"/>
    </source>
</evidence>
<proteinExistence type="predicted"/>
<reference evidence="1 2" key="1">
    <citation type="journal article" date="2012" name="Front. Microbiol.">
        <title>Redundancy and modularity in membrane-associated dissimilatory nitrate reduction in Bacillus.</title>
        <authorList>
            <person name="Heylen K."/>
            <person name="Keltjens J."/>
        </authorList>
    </citation>
    <scope>NUCLEOTIDE SEQUENCE [LARGE SCALE GENOMIC DNA]</scope>
    <source>
        <strain evidence="2">LMG 21833T</strain>
    </source>
</reference>